<reference evidence="3" key="1">
    <citation type="journal article" date="2019" name="Int. J. Syst. Evol. Microbiol.">
        <title>The Global Catalogue of Microorganisms (GCM) 10K type strain sequencing project: providing services to taxonomists for standard genome sequencing and annotation.</title>
        <authorList>
            <consortium name="The Broad Institute Genomics Platform"/>
            <consortium name="The Broad Institute Genome Sequencing Center for Infectious Disease"/>
            <person name="Wu L."/>
            <person name="Ma J."/>
        </authorList>
    </citation>
    <scope>NUCLEOTIDE SEQUENCE [LARGE SCALE GENOMIC DNA]</scope>
    <source>
        <strain evidence="3">KCTC 3950</strain>
    </source>
</reference>
<feature type="transmembrane region" description="Helical" evidence="1">
    <location>
        <begin position="12"/>
        <end position="32"/>
    </location>
</feature>
<keyword evidence="3" id="KW-1185">Reference proteome</keyword>
<accession>A0ABW5PB66</accession>
<keyword evidence="1" id="KW-1133">Transmembrane helix</keyword>
<dbReference type="Proteomes" id="UP001597541">
    <property type="component" value="Unassembled WGS sequence"/>
</dbReference>
<feature type="transmembrane region" description="Helical" evidence="1">
    <location>
        <begin position="44"/>
        <end position="63"/>
    </location>
</feature>
<comment type="caution">
    <text evidence="2">The sequence shown here is derived from an EMBL/GenBank/DDBJ whole genome shotgun (WGS) entry which is preliminary data.</text>
</comment>
<evidence type="ECO:0000313" key="2">
    <source>
        <dbReference type="EMBL" id="MFD2611773.1"/>
    </source>
</evidence>
<evidence type="ECO:0000256" key="1">
    <source>
        <dbReference type="SAM" id="Phobius"/>
    </source>
</evidence>
<keyword evidence="1" id="KW-0472">Membrane</keyword>
<proteinExistence type="predicted"/>
<evidence type="ECO:0000313" key="3">
    <source>
        <dbReference type="Proteomes" id="UP001597541"/>
    </source>
</evidence>
<gene>
    <name evidence="2" type="ORF">ACFSUF_04975</name>
</gene>
<sequence length="66" mass="7240">MSLVDLSGVTPQFFLLAVIFILLIGSLFSFGVLRFFQKRVRDSLLSFGLAIAAFVVMCVKFFGTSG</sequence>
<dbReference type="EMBL" id="JBHUME010000005">
    <property type="protein sequence ID" value="MFD2611773.1"/>
    <property type="molecule type" value="Genomic_DNA"/>
</dbReference>
<organism evidence="2 3">
    <name type="scientific">Paenibacillus gansuensis</name>
    <dbReference type="NCBI Taxonomy" id="306542"/>
    <lineage>
        <taxon>Bacteria</taxon>
        <taxon>Bacillati</taxon>
        <taxon>Bacillota</taxon>
        <taxon>Bacilli</taxon>
        <taxon>Bacillales</taxon>
        <taxon>Paenibacillaceae</taxon>
        <taxon>Paenibacillus</taxon>
    </lineage>
</organism>
<name>A0ABW5PB66_9BACL</name>
<protein>
    <submittedName>
        <fullName evidence="2">Uncharacterized protein</fullName>
    </submittedName>
</protein>
<keyword evidence="1" id="KW-0812">Transmembrane</keyword>
<dbReference type="RefSeq" id="WP_377600741.1">
    <property type="nucleotide sequence ID" value="NZ_JBHUME010000005.1"/>
</dbReference>